<dbReference type="AlphaFoldDB" id="A0A6P5GDZ6"/>
<dbReference type="GeneID" id="109723042"/>
<keyword evidence="2" id="KW-1185">Reference proteome</keyword>
<name>A0A6P5GDZ6_ANACO</name>
<feature type="region of interest" description="Disordered" evidence="1">
    <location>
        <begin position="35"/>
        <end position="56"/>
    </location>
</feature>
<dbReference type="InterPro" id="IPR045388">
    <property type="entry name" value="HHL1-like"/>
</dbReference>
<protein>
    <submittedName>
        <fullName evidence="3">Protein HHL1, chloroplastic</fullName>
    </submittedName>
</protein>
<evidence type="ECO:0000313" key="3">
    <source>
        <dbReference type="RefSeq" id="XP_020106841.1"/>
    </source>
</evidence>
<gene>
    <name evidence="3" type="primary">LOC109723042</name>
</gene>
<accession>A0A6P5GDZ6</accession>
<dbReference type="OrthoDB" id="566705at2759"/>
<dbReference type="Proteomes" id="UP000515123">
    <property type="component" value="Linkage group 17"/>
</dbReference>
<reference evidence="2" key="1">
    <citation type="journal article" date="2015" name="Nat. Genet.">
        <title>The pineapple genome and the evolution of CAM photosynthesis.</title>
        <authorList>
            <person name="Ming R."/>
            <person name="VanBuren R."/>
            <person name="Wai C.M."/>
            <person name="Tang H."/>
            <person name="Schatz M.C."/>
            <person name="Bowers J.E."/>
            <person name="Lyons E."/>
            <person name="Wang M.L."/>
            <person name="Chen J."/>
            <person name="Biggers E."/>
            <person name="Zhang J."/>
            <person name="Huang L."/>
            <person name="Zhang L."/>
            <person name="Miao W."/>
            <person name="Zhang J."/>
            <person name="Ye Z."/>
            <person name="Miao C."/>
            <person name="Lin Z."/>
            <person name="Wang H."/>
            <person name="Zhou H."/>
            <person name="Yim W.C."/>
            <person name="Priest H.D."/>
            <person name="Zheng C."/>
            <person name="Woodhouse M."/>
            <person name="Edger P.P."/>
            <person name="Guyot R."/>
            <person name="Guo H.B."/>
            <person name="Guo H."/>
            <person name="Zheng G."/>
            <person name="Singh R."/>
            <person name="Sharma A."/>
            <person name="Min X."/>
            <person name="Zheng Y."/>
            <person name="Lee H."/>
            <person name="Gurtowski J."/>
            <person name="Sedlazeck F.J."/>
            <person name="Harkess A."/>
            <person name="McKain M.R."/>
            <person name="Liao Z."/>
            <person name="Fang J."/>
            <person name="Liu J."/>
            <person name="Zhang X."/>
            <person name="Zhang Q."/>
            <person name="Hu W."/>
            <person name="Qin Y."/>
            <person name="Wang K."/>
            <person name="Chen L.Y."/>
            <person name="Shirley N."/>
            <person name="Lin Y.R."/>
            <person name="Liu L.Y."/>
            <person name="Hernandez A.G."/>
            <person name="Wright C.L."/>
            <person name="Bulone V."/>
            <person name="Tuskan G.A."/>
            <person name="Heath K."/>
            <person name="Zee F."/>
            <person name="Moore P.H."/>
            <person name="Sunkar R."/>
            <person name="Leebens-Mack J.H."/>
            <person name="Mockler T."/>
            <person name="Bennetzen J.L."/>
            <person name="Freeling M."/>
            <person name="Sankoff D."/>
            <person name="Paterson A.H."/>
            <person name="Zhu X."/>
            <person name="Yang X."/>
            <person name="Smith J.A."/>
            <person name="Cushman J.C."/>
            <person name="Paull R.E."/>
            <person name="Yu Q."/>
        </authorList>
    </citation>
    <scope>NUCLEOTIDE SEQUENCE [LARGE SCALE GENOMIC DNA]</scope>
    <source>
        <strain evidence="2">cv. F153</strain>
    </source>
</reference>
<dbReference type="Pfam" id="PF20133">
    <property type="entry name" value="HHL1-like"/>
    <property type="match status" value="1"/>
</dbReference>
<dbReference type="PANTHER" id="PTHR48191">
    <property type="entry name" value="PROTEIN HHL1 CHLOROPLASTIC"/>
    <property type="match status" value="1"/>
</dbReference>
<proteinExistence type="predicted"/>
<evidence type="ECO:0000256" key="1">
    <source>
        <dbReference type="SAM" id="MobiDB-lite"/>
    </source>
</evidence>
<evidence type="ECO:0000313" key="2">
    <source>
        <dbReference type="Proteomes" id="UP000515123"/>
    </source>
</evidence>
<sequence length="242" mass="26572">MEVVGVSIRAPLIRVAASDPTSGALDNGGRLVLRGAPLPSRRSGSGDGAWGRRKRRGAMPVVEAKGKKGMIPRQLRRPPPPPLPKIEDDGNPRFVVFIRTANVYLWYPLSLITGGTTAKIMVAAKDNFLGKYIYKDTIARNLAAVIYKDEKEIQKTAFKQYRVLRSATEFRYGYKLVENGNVRAALSTNDVIELPTQEELKTVLDKVKDFFGEAASGAKESFGKLTALGSTEESKEESEVKS</sequence>
<dbReference type="PANTHER" id="PTHR48191:SF2">
    <property type="entry name" value="PROTEIN HHL1, CHLOROPLASTIC"/>
    <property type="match status" value="1"/>
</dbReference>
<reference evidence="3" key="2">
    <citation type="submission" date="2025-08" db="UniProtKB">
        <authorList>
            <consortium name="RefSeq"/>
        </authorList>
    </citation>
    <scope>IDENTIFICATION</scope>
    <source>
        <tissue evidence="3">Leaf</tissue>
    </source>
</reference>
<dbReference type="RefSeq" id="XP_020106841.1">
    <property type="nucleotide sequence ID" value="XM_020251252.1"/>
</dbReference>
<organism evidence="2 3">
    <name type="scientific">Ananas comosus</name>
    <name type="common">Pineapple</name>
    <name type="synonym">Ananas ananas</name>
    <dbReference type="NCBI Taxonomy" id="4615"/>
    <lineage>
        <taxon>Eukaryota</taxon>
        <taxon>Viridiplantae</taxon>
        <taxon>Streptophyta</taxon>
        <taxon>Embryophyta</taxon>
        <taxon>Tracheophyta</taxon>
        <taxon>Spermatophyta</taxon>
        <taxon>Magnoliopsida</taxon>
        <taxon>Liliopsida</taxon>
        <taxon>Poales</taxon>
        <taxon>Bromeliaceae</taxon>
        <taxon>Bromelioideae</taxon>
        <taxon>Ananas</taxon>
    </lineage>
</organism>